<dbReference type="Pfam" id="PF19655">
    <property type="entry name" value="DUF6158"/>
    <property type="match status" value="1"/>
</dbReference>
<name>A0ABW2GXK7_9ACTN</name>
<accession>A0ABW2GXK7</accession>
<dbReference type="RefSeq" id="WP_376806396.1">
    <property type="nucleotide sequence ID" value="NZ_JBHTAC010000009.1"/>
</dbReference>
<gene>
    <name evidence="1" type="ORF">ACFQO7_11780</name>
</gene>
<evidence type="ECO:0000313" key="1">
    <source>
        <dbReference type="EMBL" id="MFC7243156.1"/>
    </source>
</evidence>
<dbReference type="InterPro" id="IPR046156">
    <property type="entry name" value="DUF6158"/>
</dbReference>
<reference evidence="2" key="1">
    <citation type="journal article" date="2019" name="Int. J. Syst. Evol. Microbiol.">
        <title>The Global Catalogue of Microorganisms (GCM) 10K type strain sequencing project: providing services to taxonomists for standard genome sequencing and annotation.</title>
        <authorList>
            <consortium name="The Broad Institute Genomics Platform"/>
            <consortium name="The Broad Institute Genome Sequencing Center for Infectious Disease"/>
            <person name="Wu L."/>
            <person name="Ma J."/>
        </authorList>
    </citation>
    <scope>NUCLEOTIDE SEQUENCE [LARGE SCALE GENOMIC DNA]</scope>
    <source>
        <strain evidence="2">CGMCC 1.9106</strain>
    </source>
</reference>
<protein>
    <submittedName>
        <fullName evidence="1">DUF6158 family protein</fullName>
    </submittedName>
</protein>
<organism evidence="1 2">
    <name type="scientific">Catellatospora aurea</name>
    <dbReference type="NCBI Taxonomy" id="1337874"/>
    <lineage>
        <taxon>Bacteria</taxon>
        <taxon>Bacillati</taxon>
        <taxon>Actinomycetota</taxon>
        <taxon>Actinomycetes</taxon>
        <taxon>Micromonosporales</taxon>
        <taxon>Micromonosporaceae</taxon>
        <taxon>Catellatospora</taxon>
    </lineage>
</organism>
<dbReference type="Proteomes" id="UP001596392">
    <property type="component" value="Unassembled WGS sequence"/>
</dbReference>
<comment type="caution">
    <text evidence="1">The sequence shown here is derived from an EMBL/GenBank/DDBJ whole genome shotgun (WGS) entry which is preliminary data.</text>
</comment>
<keyword evidence="2" id="KW-1185">Reference proteome</keyword>
<proteinExistence type="predicted"/>
<evidence type="ECO:0000313" key="2">
    <source>
        <dbReference type="Proteomes" id="UP001596392"/>
    </source>
</evidence>
<dbReference type="EMBL" id="JBHTAC010000009">
    <property type="protein sequence ID" value="MFC7243156.1"/>
    <property type="molecule type" value="Genomic_DNA"/>
</dbReference>
<sequence length="77" mass="8741">MTTALSPRQDVRPYPPAAQLSDAELRVELATTHAVGRTVIKRGIPRDRAMLQVRLDELDGEYLRRFPAAAATWPWNR</sequence>